<dbReference type="SUPFAM" id="SSF81383">
    <property type="entry name" value="F-box domain"/>
    <property type="match status" value="1"/>
</dbReference>
<dbReference type="OMA" id="TRCHIDH"/>
<dbReference type="AlphaFoldDB" id="A0A921RN58"/>
<sequence>MDGGEDLISVLPDGVLGEIVTRLPTADAVRVQVLSTRWRHIWRSSPLNLDLRSSNSYNDYKRLVSGILAAHPGPGRRLKVDWPYDDGESYNRWLQCPVLIGLQELGIEAGYSSGLEDTRALPRRDNTRVLPERALFQFAPTLRLLKIGYHTFPSAGAVAALRLPHLELISFCCVDISEDTLHGLLAGCPVLRTLVLDGCTGFATVRINSPTITSFAISPADSSTTNDYASYCFDYEFYGLDYENMRVRVTTWQVIIEDAPLLEKLVPCRRAATAESFQLLVLSAPRLRVLGSLSYSISKLVIGGTVFQPTIRRVNRVRPDDVIMEKRLLMQAVVLATTLRTVKILALEDADSIDVVSNYLKCFPCLEKLYISASQGYRSAASYDKQNPIECLEHHLKMVAIDGYDGIRPHVKFAQFFVRNARLLELMKFRVFRNYHCEPGTTKEWIEDQERQLQVRSMASRHVKFHFVHDARDYQDVYCGEDISDLSEHIHDSSGDDPFDQWFESEKEALAC</sequence>
<dbReference type="Gramene" id="EER98362">
    <property type="protein sequence ID" value="EER98362"/>
    <property type="gene ID" value="SORBI_3002G106200"/>
</dbReference>
<dbReference type="PANTHER" id="PTHR32141:SF158">
    <property type="entry name" value="EXPRESSED PROTEIN"/>
    <property type="match status" value="1"/>
</dbReference>
<comment type="caution">
    <text evidence="2">The sequence shown here is derived from an EMBL/GenBank/DDBJ whole genome shotgun (WGS) entry which is preliminary data.</text>
</comment>
<dbReference type="SMART" id="SM00579">
    <property type="entry name" value="FBD"/>
    <property type="match status" value="1"/>
</dbReference>
<proteinExistence type="predicted"/>
<dbReference type="PROSITE" id="PS50181">
    <property type="entry name" value="FBOX"/>
    <property type="match status" value="1"/>
</dbReference>
<dbReference type="Proteomes" id="UP000807115">
    <property type="component" value="Chromosome 2"/>
</dbReference>
<evidence type="ECO:0000259" key="1">
    <source>
        <dbReference type="PROSITE" id="PS50181"/>
    </source>
</evidence>
<evidence type="ECO:0000313" key="2">
    <source>
        <dbReference type="EMBL" id="KAG0542526.1"/>
    </source>
</evidence>
<dbReference type="SMART" id="SM00256">
    <property type="entry name" value="FBOX"/>
    <property type="match status" value="1"/>
</dbReference>
<dbReference type="Gene3D" id="3.80.10.10">
    <property type="entry name" value="Ribonuclease Inhibitor"/>
    <property type="match status" value="1"/>
</dbReference>
<dbReference type="InterPro" id="IPR032675">
    <property type="entry name" value="LRR_dom_sf"/>
</dbReference>
<dbReference type="InterPro" id="IPR001810">
    <property type="entry name" value="F-box_dom"/>
</dbReference>
<dbReference type="SUPFAM" id="SSF52047">
    <property type="entry name" value="RNI-like"/>
    <property type="match status" value="1"/>
</dbReference>
<dbReference type="InterPro" id="IPR055302">
    <property type="entry name" value="F-box_dom-containing"/>
</dbReference>
<dbReference type="EMBL" id="CM027681">
    <property type="protein sequence ID" value="KAG0542526.1"/>
    <property type="molecule type" value="Genomic_DNA"/>
</dbReference>
<gene>
    <name evidence="2" type="ORF">BDA96_02G111900</name>
</gene>
<dbReference type="InterPro" id="IPR006566">
    <property type="entry name" value="FBD"/>
</dbReference>
<reference evidence="2" key="2">
    <citation type="submission" date="2020-10" db="EMBL/GenBank/DDBJ databases">
        <authorList>
            <person name="Cooper E.A."/>
            <person name="Brenton Z.W."/>
            <person name="Flinn B.S."/>
            <person name="Jenkins J."/>
            <person name="Shu S."/>
            <person name="Flowers D."/>
            <person name="Luo F."/>
            <person name="Wang Y."/>
            <person name="Xia P."/>
            <person name="Barry K."/>
            <person name="Daum C."/>
            <person name="Lipzen A."/>
            <person name="Yoshinaga Y."/>
            <person name="Schmutz J."/>
            <person name="Saski C."/>
            <person name="Vermerris W."/>
            <person name="Kresovich S."/>
        </authorList>
    </citation>
    <scope>NUCLEOTIDE SEQUENCE</scope>
</reference>
<dbReference type="PANTHER" id="PTHR32141">
    <property type="match status" value="1"/>
</dbReference>
<reference evidence="2" key="1">
    <citation type="journal article" date="2019" name="BMC Genomics">
        <title>A new reference genome for Sorghum bicolor reveals high levels of sequence similarity between sweet and grain genotypes: implications for the genetics of sugar metabolism.</title>
        <authorList>
            <person name="Cooper E.A."/>
            <person name="Brenton Z.W."/>
            <person name="Flinn B.S."/>
            <person name="Jenkins J."/>
            <person name="Shu S."/>
            <person name="Flowers D."/>
            <person name="Luo F."/>
            <person name="Wang Y."/>
            <person name="Xia P."/>
            <person name="Barry K."/>
            <person name="Daum C."/>
            <person name="Lipzen A."/>
            <person name="Yoshinaga Y."/>
            <person name="Schmutz J."/>
            <person name="Saski C."/>
            <person name="Vermerris W."/>
            <person name="Kresovich S."/>
        </authorList>
    </citation>
    <scope>NUCLEOTIDE SEQUENCE</scope>
</reference>
<dbReference type="InterPro" id="IPR055411">
    <property type="entry name" value="LRR_FXL15/At3g58940/PEG3-like"/>
</dbReference>
<protein>
    <recommendedName>
        <fullName evidence="1">F-box domain-containing protein</fullName>
    </recommendedName>
</protein>
<dbReference type="Pfam" id="PF24758">
    <property type="entry name" value="LRR_At5g56370"/>
    <property type="match status" value="2"/>
</dbReference>
<dbReference type="Pfam" id="PF00646">
    <property type="entry name" value="F-box"/>
    <property type="match status" value="1"/>
</dbReference>
<feature type="domain" description="F-box" evidence="1">
    <location>
        <begin position="5"/>
        <end position="60"/>
    </location>
</feature>
<dbReference type="Pfam" id="PF08387">
    <property type="entry name" value="FBD"/>
    <property type="match status" value="1"/>
</dbReference>
<evidence type="ECO:0000313" key="3">
    <source>
        <dbReference type="Proteomes" id="UP000807115"/>
    </source>
</evidence>
<dbReference type="InterPro" id="IPR053781">
    <property type="entry name" value="F-box_AtFBL13-like"/>
</dbReference>
<accession>A0A921RN58</accession>
<name>A0A921RN58_SORBI</name>
<organism evidence="2 3">
    <name type="scientific">Sorghum bicolor</name>
    <name type="common">Sorghum</name>
    <name type="synonym">Sorghum vulgare</name>
    <dbReference type="NCBI Taxonomy" id="4558"/>
    <lineage>
        <taxon>Eukaryota</taxon>
        <taxon>Viridiplantae</taxon>
        <taxon>Streptophyta</taxon>
        <taxon>Embryophyta</taxon>
        <taxon>Tracheophyta</taxon>
        <taxon>Spermatophyta</taxon>
        <taxon>Magnoliopsida</taxon>
        <taxon>Liliopsida</taxon>
        <taxon>Poales</taxon>
        <taxon>Poaceae</taxon>
        <taxon>PACMAD clade</taxon>
        <taxon>Panicoideae</taxon>
        <taxon>Andropogonodae</taxon>
        <taxon>Andropogoneae</taxon>
        <taxon>Sorghinae</taxon>
        <taxon>Sorghum</taxon>
    </lineage>
</organism>
<dbReference type="InterPro" id="IPR036047">
    <property type="entry name" value="F-box-like_dom_sf"/>
</dbReference>
<dbReference type="CDD" id="cd22160">
    <property type="entry name" value="F-box_AtFBL13-like"/>
    <property type="match status" value="1"/>
</dbReference>